<dbReference type="InterPro" id="IPR016966">
    <property type="entry name" value="Thiamin_pyrophosphokinase_euk"/>
</dbReference>
<comment type="pathway">
    <text evidence="1 7">Cofactor biosynthesis; thiamine diphosphate biosynthesis; thiamine diphosphate from thiamine: step 1/1.</text>
</comment>
<dbReference type="InterPro" id="IPR036759">
    <property type="entry name" value="TPK_catalytic_sf"/>
</dbReference>
<dbReference type="EMBL" id="CAJVQA010020305">
    <property type="protein sequence ID" value="CAG8762969.1"/>
    <property type="molecule type" value="Genomic_DNA"/>
</dbReference>
<dbReference type="GO" id="GO:0030975">
    <property type="term" value="F:thiamine binding"/>
    <property type="evidence" value="ECO:0007669"/>
    <property type="project" value="UniProtKB-UniRule"/>
</dbReference>
<dbReference type="SUPFAM" id="SSF63862">
    <property type="entry name" value="Thiamin pyrophosphokinase, substrate-binding domain"/>
    <property type="match status" value="1"/>
</dbReference>
<dbReference type="GO" id="GO:0004788">
    <property type="term" value="F:thiamine diphosphokinase activity"/>
    <property type="evidence" value="ECO:0007669"/>
    <property type="project" value="UniProtKB-UniRule"/>
</dbReference>
<feature type="domain" description="Thiamin pyrophosphokinase thiamin-binding" evidence="8">
    <location>
        <begin position="170"/>
        <end position="236"/>
    </location>
</feature>
<name>A0A9N9J489_9GLOM</name>
<dbReference type="OrthoDB" id="25149at2759"/>
<reference evidence="9" key="1">
    <citation type="submission" date="2021-06" db="EMBL/GenBank/DDBJ databases">
        <authorList>
            <person name="Kallberg Y."/>
            <person name="Tangrot J."/>
            <person name="Rosling A."/>
        </authorList>
    </citation>
    <scope>NUCLEOTIDE SEQUENCE</scope>
    <source>
        <strain evidence="9">FL966</strain>
    </source>
</reference>
<dbReference type="GO" id="GO:0016301">
    <property type="term" value="F:kinase activity"/>
    <property type="evidence" value="ECO:0007669"/>
    <property type="project" value="UniProtKB-UniRule"/>
</dbReference>
<dbReference type="GO" id="GO:0009229">
    <property type="term" value="P:thiamine diphosphate biosynthetic process"/>
    <property type="evidence" value="ECO:0007669"/>
    <property type="project" value="UniProtKB-UniRule"/>
</dbReference>
<dbReference type="InterPro" id="IPR006282">
    <property type="entry name" value="Thi_PPkinase"/>
</dbReference>
<dbReference type="PANTHER" id="PTHR13622">
    <property type="entry name" value="THIAMIN PYROPHOSPHOKINASE"/>
    <property type="match status" value="1"/>
</dbReference>
<evidence type="ECO:0000256" key="5">
    <source>
        <dbReference type="ARBA" id="ARBA00022777"/>
    </source>
</evidence>
<dbReference type="InterPro" id="IPR036371">
    <property type="entry name" value="TPK_B1-bd_sf"/>
</dbReference>
<sequence length="244" mass="27907">MSTSLKGSCFWSITKFLTREAKCFNDPPYDLIILNQPISRRNNVFHALWENDGGGNQLYEAFEGTDKQHMYIPHYIRGDLDSLRDDVRDFYISKVEQDPDQNSTDFMKCIELVRRKEGESSVKHEIVALGTFGGRVDQAMSNIHYLYKLKNERRIYLLSDQNMTILLDKGKHQIHCNQAIEGPSCGIIPIGIERAIVTTTGLEWNLTNSSTSFGEMISTSNHLINDIVMIETDSPILWTVELKI</sequence>
<dbReference type="AlphaFoldDB" id="A0A9N9J489"/>
<evidence type="ECO:0000256" key="2">
    <source>
        <dbReference type="ARBA" id="ARBA00006785"/>
    </source>
</evidence>
<dbReference type="PIRSF" id="PIRSF031057">
    <property type="entry name" value="Thiamin_pyrophosphokinase"/>
    <property type="match status" value="1"/>
</dbReference>
<dbReference type="Pfam" id="PF04265">
    <property type="entry name" value="TPK_B1_binding"/>
    <property type="match status" value="1"/>
</dbReference>
<dbReference type="Proteomes" id="UP000789759">
    <property type="component" value="Unassembled WGS sequence"/>
</dbReference>
<evidence type="ECO:0000256" key="3">
    <source>
        <dbReference type="ARBA" id="ARBA00022679"/>
    </source>
</evidence>
<evidence type="ECO:0000256" key="4">
    <source>
        <dbReference type="ARBA" id="ARBA00022741"/>
    </source>
</evidence>
<dbReference type="SMART" id="SM00983">
    <property type="entry name" value="TPK_B1_binding"/>
    <property type="match status" value="1"/>
</dbReference>
<comment type="similarity">
    <text evidence="2 7">Belongs to the thiamine pyrophosphokinase family.</text>
</comment>
<evidence type="ECO:0000313" key="9">
    <source>
        <dbReference type="EMBL" id="CAG8762969.1"/>
    </source>
</evidence>
<organism evidence="9 10">
    <name type="scientific">Cetraspora pellucida</name>
    <dbReference type="NCBI Taxonomy" id="1433469"/>
    <lineage>
        <taxon>Eukaryota</taxon>
        <taxon>Fungi</taxon>
        <taxon>Fungi incertae sedis</taxon>
        <taxon>Mucoromycota</taxon>
        <taxon>Glomeromycotina</taxon>
        <taxon>Glomeromycetes</taxon>
        <taxon>Diversisporales</taxon>
        <taxon>Gigasporaceae</taxon>
        <taxon>Cetraspora</taxon>
    </lineage>
</organism>
<evidence type="ECO:0000313" key="10">
    <source>
        <dbReference type="Proteomes" id="UP000789759"/>
    </source>
</evidence>
<accession>A0A9N9J489</accession>
<dbReference type="EC" id="2.7.6.2" evidence="7"/>
<proteinExistence type="inferred from homology"/>
<evidence type="ECO:0000259" key="8">
    <source>
        <dbReference type="SMART" id="SM00983"/>
    </source>
</evidence>
<dbReference type="InterPro" id="IPR007373">
    <property type="entry name" value="Thiamin_PyroPKinase_B1-bd"/>
</dbReference>
<protein>
    <recommendedName>
        <fullName evidence="7">Thiamine pyrophosphokinase</fullName>
        <ecNumber evidence="7">2.7.6.2</ecNumber>
    </recommendedName>
</protein>
<evidence type="ECO:0000256" key="7">
    <source>
        <dbReference type="PIRNR" id="PIRNR031057"/>
    </source>
</evidence>
<dbReference type="Pfam" id="PF04263">
    <property type="entry name" value="TPK_catalytic"/>
    <property type="match status" value="1"/>
</dbReference>
<dbReference type="GO" id="GO:0005524">
    <property type="term" value="F:ATP binding"/>
    <property type="evidence" value="ECO:0007669"/>
    <property type="project" value="UniProtKB-UniRule"/>
</dbReference>
<gene>
    <name evidence="9" type="ORF">CPELLU_LOCUS15426</name>
</gene>
<dbReference type="CDD" id="cd07995">
    <property type="entry name" value="TPK"/>
    <property type="match status" value="1"/>
</dbReference>
<keyword evidence="3 7" id="KW-0808">Transferase</keyword>
<dbReference type="SUPFAM" id="SSF63999">
    <property type="entry name" value="Thiamin pyrophosphokinase, catalytic domain"/>
    <property type="match status" value="1"/>
</dbReference>
<dbReference type="InterPro" id="IPR007371">
    <property type="entry name" value="TPK_catalytic"/>
</dbReference>
<dbReference type="Gene3D" id="3.40.50.10240">
    <property type="entry name" value="Thiamin pyrophosphokinase, catalytic domain"/>
    <property type="match status" value="1"/>
</dbReference>
<keyword evidence="6 7" id="KW-0067">ATP-binding</keyword>
<evidence type="ECO:0000256" key="1">
    <source>
        <dbReference type="ARBA" id="ARBA00005078"/>
    </source>
</evidence>
<keyword evidence="4 7" id="KW-0547">Nucleotide-binding</keyword>
<comment type="catalytic activity">
    <reaction evidence="7">
        <text>thiamine + ATP = thiamine diphosphate + AMP + H(+)</text>
        <dbReference type="Rhea" id="RHEA:11576"/>
        <dbReference type="ChEBI" id="CHEBI:15378"/>
        <dbReference type="ChEBI" id="CHEBI:18385"/>
        <dbReference type="ChEBI" id="CHEBI:30616"/>
        <dbReference type="ChEBI" id="CHEBI:58937"/>
        <dbReference type="ChEBI" id="CHEBI:456215"/>
    </reaction>
</comment>
<dbReference type="GO" id="GO:0006772">
    <property type="term" value="P:thiamine metabolic process"/>
    <property type="evidence" value="ECO:0007669"/>
    <property type="project" value="InterPro"/>
</dbReference>
<keyword evidence="10" id="KW-1185">Reference proteome</keyword>
<evidence type="ECO:0000256" key="6">
    <source>
        <dbReference type="ARBA" id="ARBA00022840"/>
    </source>
</evidence>
<dbReference type="PANTHER" id="PTHR13622:SF8">
    <property type="entry name" value="THIAMIN PYROPHOSPHOKINASE 1"/>
    <property type="match status" value="1"/>
</dbReference>
<comment type="caution">
    <text evidence="9">The sequence shown here is derived from an EMBL/GenBank/DDBJ whole genome shotgun (WGS) entry which is preliminary data.</text>
</comment>
<dbReference type="NCBIfam" id="TIGR01378">
    <property type="entry name" value="thi_PPkinase"/>
    <property type="match status" value="1"/>
</dbReference>
<keyword evidence="5 7" id="KW-0418">Kinase</keyword>